<protein>
    <submittedName>
        <fullName evidence="1">Uncharacterized protein</fullName>
    </submittedName>
</protein>
<dbReference type="EMBL" id="PFAJ01000044">
    <property type="protein sequence ID" value="PIR97078.1"/>
    <property type="molecule type" value="Genomic_DNA"/>
</dbReference>
<proteinExistence type="predicted"/>
<sequence>MKFFIAIVVSSLFFCFISWHFAGELGGISSNIETKKQLNVAEARLFVWRHNGVQKSSPDIDSFVEDYFDSCYRLGHIVEDAEVKKVESPNGQKLLVKSRFRLVPEGGQYLIYFDFVRQEGYWALVEARSTNYQSFVSSVGP</sequence>
<gene>
    <name evidence="1" type="ORF">COT91_03165</name>
</gene>
<accession>A0A2H0VD88</accession>
<comment type="caution">
    <text evidence="1">The sequence shown here is derived from an EMBL/GenBank/DDBJ whole genome shotgun (WGS) entry which is preliminary data.</text>
</comment>
<name>A0A2H0VD88_9BACT</name>
<dbReference type="Proteomes" id="UP000230557">
    <property type="component" value="Unassembled WGS sequence"/>
</dbReference>
<reference evidence="2" key="1">
    <citation type="submission" date="2017-09" db="EMBL/GenBank/DDBJ databases">
        <title>Depth-based differentiation of microbial function through sediment-hosted aquifers and enrichment of novel symbionts in the deep terrestrial subsurface.</title>
        <authorList>
            <person name="Probst A.J."/>
            <person name="Ladd B."/>
            <person name="Jarett J.K."/>
            <person name="Geller-Mcgrath D.E."/>
            <person name="Sieber C.M.K."/>
            <person name="Emerson J.B."/>
            <person name="Anantharaman K."/>
            <person name="Thomas B.C."/>
            <person name="Malmstrom R."/>
            <person name="Stieglmeier M."/>
            <person name="Klingl A."/>
            <person name="Woyke T."/>
            <person name="Ryan C.M."/>
            <person name="Banfield J.F."/>
        </authorList>
    </citation>
    <scope>NUCLEOTIDE SEQUENCE [LARGE SCALE GENOMIC DNA]</scope>
</reference>
<organism evidence="1 2">
    <name type="scientific">Candidatus Doudnabacteria bacterium CG10_big_fil_rev_8_21_14_0_10_41_10</name>
    <dbReference type="NCBI Taxonomy" id="1974551"/>
    <lineage>
        <taxon>Bacteria</taxon>
        <taxon>Candidatus Doudnaibacteriota</taxon>
    </lineage>
</organism>
<evidence type="ECO:0000313" key="2">
    <source>
        <dbReference type="Proteomes" id="UP000230557"/>
    </source>
</evidence>
<evidence type="ECO:0000313" key="1">
    <source>
        <dbReference type="EMBL" id="PIR97078.1"/>
    </source>
</evidence>
<dbReference type="AlphaFoldDB" id="A0A2H0VD88"/>